<dbReference type="Pfam" id="PF10282">
    <property type="entry name" value="Lactonase"/>
    <property type="match status" value="1"/>
</dbReference>
<dbReference type="InterPro" id="IPR015943">
    <property type="entry name" value="WD40/YVTN_repeat-like_dom_sf"/>
</dbReference>
<organism evidence="2 3">
    <name type="scientific">Pseudonocardia aurantiaca</name>
    <dbReference type="NCBI Taxonomy" id="75290"/>
    <lineage>
        <taxon>Bacteria</taxon>
        <taxon>Bacillati</taxon>
        <taxon>Actinomycetota</taxon>
        <taxon>Actinomycetes</taxon>
        <taxon>Pseudonocardiales</taxon>
        <taxon>Pseudonocardiaceae</taxon>
        <taxon>Pseudonocardia</taxon>
    </lineage>
</organism>
<dbReference type="Gene3D" id="2.130.10.10">
    <property type="entry name" value="YVTN repeat-like/Quinoprotein amine dehydrogenase"/>
    <property type="match status" value="1"/>
</dbReference>
<proteinExistence type="inferred from homology"/>
<protein>
    <submittedName>
        <fullName evidence="2">Lactonase family protein</fullName>
    </submittedName>
</protein>
<dbReference type="EMBL" id="JBHUCP010000017">
    <property type="protein sequence ID" value="MFD1532107.1"/>
    <property type="molecule type" value="Genomic_DNA"/>
</dbReference>
<accession>A0ABW4FPG5</accession>
<gene>
    <name evidence="2" type="ORF">ACFSCY_21995</name>
</gene>
<dbReference type="PANTHER" id="PTHR30344:SF1">
    <property type="entry name" value="6-PHOSPHOGLUCONOLACTONASE"/>
    <property type="match status" value="1"/>
</dbReference>
<dbReference type="InterPro" id="IPR011048">
    <property type="entry name" value="Haem_d1_sf"/>
</dbReference>
<evidence type="ECO:0000313" key="2">
    <source>
        <dbReference type="EMBL" id="MFD1532107.1"/>
    </source>
</evidence>
<name>A0ABW4FPG5_9PSEU</name>
<evidence type="ECO:0000313" key="3">
    <source>
        <dbReference type="Proteomes" id="UP001597145"/>
    </source>
</evidence>
<dbReference type="Proteomes" id="UP001597145">
    <property type="component" value="Unassembled WGS sequence"/>
</dbReference>
<dbReference type="SUPFAM" id="SSF51004">
    <property type="entry name" value="C-terminal (heme d1) domain of cytochrome cd1-nitrite reductase"/>
    <property type="match status" value="1"/>
</dbReference>
<dbReference type="InterPro" id="IPR019405">
    <property type="entry name" value="Lactonase_7-beta_prop"/>
</dbReference>
<sequence length="342" mass="34966">MSGSLWIGTYPDAGVAGSGEGIWRVGVDAATGELSDPRLVVETPAPSFLALHPSGRTLYAVAELDEGAVTAFAVSADGLVPLDTRPTGGALPCHALATSGTLHVANYGSGHLTTFGLAADGGFAGGPETYGNTGRGPDSDRQEGPHAHYVGIVGDEVWVSDLGTDELRRYRPRSGDVSPAGTAARLPLGAGPRHFVTVGDAVVVVTELDAGLYVLSPESGAVRARYDATATPGHHQPSHLALSPDGTRLFVAVRGVDVLSTFAVAEGDAGLEHLADTPLARWPRHFAVLPPVTETDAALVVVADQQASTLTALRVDRETGRGTTVGSVPLPAPACVLPTGTA</sequence>
<reference evidence="3" key="1">
    <citation type="journal article" date="2019" name="Int. J. Syst. Evol. Microbiol.">
        <title>The Global Catalogue of Microorganisms (GCM) 10K type strain sequencing project: providing services to taxonomists for standard genome sequencing and annotation.</title>
        <authorList>
            <consortium name="The Broad Institute Genomics Platform"/>
            <consortium name="The Broad Institute Genome Sequencing Center for Infectious Disease"/>
            <person name="Wu L."/>
            <person name="Ma J."/>
        </authorList>
    </citation>
    <scope>NUCLEOTIDE SEQUENCE [LARGE SCALE GENOMIC DNA]</scope>
    <source>
        <strain evidence="3">JCM 12165</strain>
    </source>
</reference>
<comment type="similarity">
    <text evidence="1">Belongs to the cycloisomerase 2 family.</text>
</comment>
<keyword evidence="3" id="KW-1185">Reference proteome</keyword>
<dbReference type="RefSeq" id="WP_343980659.1">
    <property type="nucleotide sequence ID" value="NZ_BAAAJG010000012.1"/>
</dbReference>
<evidence type="ECO:0000256" key="1">
    <source>
        <dbReference type="ARBA" id="ARBA00005564"/>
    </source>
</evidence>
<comment type="caution">
    <text evidence="2">The sequence shown here is derived from an EMBL/GenBank/DDBJ whole genome shotgun (WGS) entry which is preliminary data.</text>
</comment>
<dbReference type="PANTHER" id="PTHR30344">
    <property type="entry name" value="6-PHOSPHOGLUCONOLACTONASE-RELATED"/>
    <property type="match status" value="1"/>
</dbReference>
<dbReference type="InterPro" id="IPR050282">
    <property type="entry name" value="Cycloisomerase_2"/>
</dbReference>